<gene>
    <name evidence="7" type="ORF">HF838_18120</name>
</gene>
<feature type="domain" description="Glycosyl transferase family 3" evidence="5">
    <location>
        <begin position="96"/>
        <end position="326"/>
    </location>
</feature>
<organism evidence="7 8">
    <name type="scientific">Aneurinibacillus aneurinilyticus</name>
    <name type="common">Bacillus aneurinolyticus</name>
    <dbReference type="NCBI Taxonomy" id="1391"/>
    <lineage>
        <taxon>Bacteria</taxon>
        <taxon>Bacillati</taxon>
        <taxon>Bacillota</taxon>
        <taxon>Bacilli</taxon>
        <taxon>Bacillales</taxon>
        <taxon>Paenibacillaceae</taxon>
        <taxon>Aneurinibacillus group</taxon>
        <taxon>Aneurinibacillus</taxon>
    </lineage>
</organism>
<sequence length="344" mass="37779">MRELLKEVARGKKGAKNLSYEQSLQGAKMILSGEATPAQTAAFFVAERIKMETADELLAFVEALREHSLKHAVPQSIDCAGPYDGRKKSFFANFPAAFVTAACGVPVTLHSGDPLPPKWGITLSDILNALSIQARGHEQAFVEASHESGVLYVHAETWNDGLARLRPLREELGFRTMLNTVEKLLRYSDAPYMAAGVFHGTVFEKMAEMMTRLGVARGIVVQGMEGSEDVPVHQRTRTLLVSKGSHELFIIDPEALGLQTETPELEWSPRSQAAIALDVLKNEAPLPFFNLVLLNSAIRLWVAEKVPSIEAGIKAAKASLTEGHALEKFEAWRSIVQQHQTLTS</sequence>
<dbReference type="SUPFAM" id="SSF52418">
    <property type="entry name" value="Nucleoside phosphorylase/phosphoribosyltransferase catalytic domain"/>
    <property type="match status" value="1"/>
</dbReference>
<dbReference type="InterPro" id="IPR005940">
    <property type="entry name" value="Anthranilate_Pribosyl_Tfrase"/>
</dbReference>
<keyword evidence="1 7" id="KW-0328">Glycosyltransferase</keyword>
<dbReference type="AlphaFoldDB" id="A0A848D2H3"/>
<accession>A0A848D2H3</accession>
<comment type="caution">
    <text evidence="7">The sequence shown here is derived from an EMBL/GenBank/DDBJ whole genome shotgun (WGS) entry which is preliminary data.</text>
</comment>
<dbReference type="GO" id="GO:0005829">
    <property type="term" value="C:cytosol"/>
    <property type="evidence" value="ECO:0007669"/>
    <property type="project" value="TreeGrafter"/>
</dbReference>
<dbReference type="EMBL" id="JABAGO010000040">
    <property type="protein sequence ID" value="NMF00147.1"/>
    <property type="molecule type" value="Genomic_DNA"/>
</dbReference>
<dbReference type="InterPro" id="IPR000312">
    <property type="entry name" value="Glycosyl_Trfase_fam3"/>
</dbReference>
<evidence type="ECO:0000259" key="5">
    <source>
        <dbReference type="Pfam" id="PF00591"/>
    </source>
</evidence>
<dbReference type="InterPro" id="IPR035902">
    <property type="entry name" value="Nuc_phospho_transferase"/>
</dbReference>
<dbReference type="PANTHER" id="PTHR43285">
    <property type="entry name" value="ANTHRANILATE PHOSPHORIBOSYLTRANSFERASE"/>
    <property type="match status" value="1"/>
</dbReference>
<dbReference type="GO" id="GO:0004048">
    <property type="term" value="F:anthranilate phosphoribosyltransferase activity"/>
    <property type="evidence" value="ECO:0007669"/>
    <property type="project" value="InterPro"/>
</dbReference>
<dbReference type="Proteomes" id="UP000561326">
    <property type="component" value="Unassembled WGS sequence"/>
</dbReference>
<dbReference type="Gene3D" id="3.40.1030.10">
    <property type="entry name" value="Nucleoside phosphorylase/phosphoribosyltransferase catalytic domain"/>
    <property type="match status" value="1"/>
</dbReference>
<dbReference type="InterPro" id="IPR036320">
    <property type="entry name" value="Glycosyl_Trfase_fam3_N_dom_sf"/>
</dbReference>
<dbReference type="SUPFAM" id="SSF47648">
    <property type="entry name" value="Nucleoside phosphorylase/phosphoribosyltransferase N-terminal domain"/>
    <property type="match status" value="1"/>
</dbReference>
<name>A0A848D2H3_ANEAE</name>
<keyword evidence="3" id="KW-0028">Amino-acid biosynthesis</keyword>
<evidence type="ECO:0000256" key="4">
    <source>
        <dbReference type="ARBA" id="ARBA00023141"/>
    </source>
</evidence>
<dbReference type="Pfam" id="PF02885">
    <property type="entry name" value="Glycos_trans_3N"/>
    <property type="match status" value="1"/>
</dbReference>
<reference evidence="7 8" key="1">
    <citation type="submission" date="2020-04" db="EMBL/GenBank/DDBJ databases">
        <authorList>
            <person name="Hitch T.C.A."/>
            <person name="Wylensek D."/>
            <person name="Clavel T."/>
        </authorList>
    </citation>
    <scope>NUCLEOTIDE SEQUENCE [LARGE SCALE GENOMIC DNA]</scope>
    <source>
        <strain evidence="7 8">WB01_D5_05</strain>
    </source>
</reference>
<feature type="domain" description="Glycosyl transferase family 3 N-terminal" evidence="6">
    <location>
        <begin position="3"/>
        <end position="68"/>
    </location>
</feature>
<evidence type="ECO:0000313" key="8">
    <source>
        <dbReference type="Proteomes" id="UP000561326"/>
    </source>
</evidence>
<protein>
    <submittedName>
        <fullName evidence="7">Anthranilate phosphoribosyltransferase</fullName>
    </submittedName>
</protein>
<dbReference type="Gene3D" id="1.20.970.10">
    <property type="entry name" value="Transferase, Pyrimidine Nucleoside Phosphorylase, Chain C"/>
    <property type="match status" value="1"/>
</dbReference>
<keyword evidence="4" id="KW-0057">Aromatic amino acid biosynthesis</keyword>
<dbReference type="GO" id="GO:0000162">
    <property type="term" value="P:L-tryptophan biosynthetic process"/>
    <property type="evidence" value="ECO:0007669"/>
    <property type="project" value="UniProtKB-KW"/>
</dbReference>
<evidence type="ECO:0000256" key="1">
    <source>
        <dbReference type="ARBA" id="ARBA00022676"/>
    </source>
</evidence>
<proteinExistence type="predicted"/>
<dbReference type="Pfam" id="PF00591">
    <property type="entry name" value="Glycos_transf_3"/>
    <property type="match status" value="1"/>
</dbReference>
<dbReference type="InterPro" id="IPR017459">
    <property type="entry name" value="Glycosyl_Trfase_fam3_N_dom"/>
</dbReference>
<evidence type="ECO:0000256" key="3">
    <source>
        <dbReference type="ARBA" id="ARBA00022822"/>
    </source>
</evidence>
<dbReference type="RefSeq" id="WP_168975973.1">
    <property type="nucleotide sequence ID" value="NZ_CAMJCG010000017.1"/>
</dbReference>
<keyword evidence="3" id="KW-0822">Tryptophan biosynthesis</keyword>
<evidence type="ECO:0000313" key="7">
    <source>
        <dbReference type="EMBL" id="NMF00147.1"/>
    </source>
</evidence>
<dbReference type="PANTHER" id="PTHR43285:SF2">
    <property type="entry name" value="ANTHRANILATE PHOSPHORIBOSYLTRANSFERASE"/>
    <property type="match status" value="1"/>
</dbReference>
<evidence type="ECO:0000256" key="2">
    <source>
        <dbReference type="ARBA" id="ARBA00022679"/>
    </source>
</evidence>
<evidence type="ECO:0000259" key="6">
    <source>
        <dbReference type="Pfam" id="PF02885"/>
    </source>
</evidence>
<keyword evidence="2 7" id="KW-0808">Transferase</keyword>